<evidence type="ECO:0000256" key="4">
    <source>
        <dbReference type="ARBA" id="ARBA00023239"/>
    </source>
</evidence>
<keyword evidence="4" id="KW-0456">Lyase</keyword>
<evidence type="ECO:0000313" key="6">
    <source>
        <dbReference type="EMBL" id="MFG3818940.1"/>
    </source>
</evidence>
<evidence type="ECO:0000256" key="2">
    <source>
        <dbReference type="ARBA" id="ARBA00022723"/>
    </source>
</evidence>
<sequence>MKGHCLCGAIAIEVPDKTTVDACHCGMCRRWGGGPALGIACGSDVQIEGSEKLKVYRSSDWAERAFCGECGTHLFYRLVPTQDYFVPAGLFADDQPFEFTEQIFVDRKPHYYDFANQTVNLTEAEVFAKFAAIAPDSSEGEPA</sequence>
<dbReference type="PANTHER" id="PTHR33337:SF40">
    <property type="entry name" value="CENP-V_GFA DOMAIN-CONTAINING PROTEIN-RELATED"/>
    <property type="match status" value="1"/>
</dbReference>
<keyword evidence="3" id="KW-0862">Zinc</keyword>
<comment type="similarity">
    <text evidence="1">Belongs to the Gfa family.</text>
</comment>
<protein>
    <submittedName>
        <fullName evidence="6">GFA family protein</fullName>
    </submittedName>
</protein>
<evidence type="ECO:0000256" key="3">
    <source>
        <dbReference type="ARBA" id="ARBA00022833"/>
    </source>
</evidence>
<evidence type="ECO:0000259" key="5">
    <source>
        <dbReference type="PROSITE" id="PS51891"/>
    </source>
</evidence>
<dbReference type="InterPro" id="IPR006913">
    <property type="entry name" value="CENP-V/GFA"/>
</dbReference>
<organism evidence="6 7">
    <name type="scientific">Limnothrix redekei LRLZ20PSL1</name>
    <dbReference type="NCBI Taxonomy" id="3112953"/>
    <lineage>
        <taxon>Bacteria</taxon>
        <taxon>Bacillati</taxon>
        <taxon>Cyanobacteriota</taxon>
        <taxon>Cyanophyceae</taxon>
        <taxon>Pseudanabaenales</taxon>
        <taxon>Pseudanabaenaceae</taxon>
        <taxon>Limnothrix</taxon>
    </lineage>
</organism>
<dbReference type="Gene3D" id="3.90.1590.10">
    <property type="entry name" value="glutathione-dependent formaldehyde- activating enzyme (gfa)"/>
    <property type="match status" value="1"/>
</dbReference>
<dbReference type="RefSeq" id="WP_393014574.1">
    <property type="nucleotide sequence ID" value="NZ_JAZAQF010000086.1"/>
</dbReference>
<dbReference type="PANTHER" id="PTHR33337">
    <property type="entry name" value="GFA DOMAIN-CONTAINING PROTEIN"/>
    <property type="match status" value="1"/>
</dbReference>
<dbReference type="Proteomes" id="UP001604335">
    <property type="component" value="Unassembled WGS sequence"/>
</dbReference>
<evidence type="ECO:0000256" key="1">
    <source>
        <dbReference type="ARBA" id="ARBA00005495"/>
    </source>
</evidence>
<name>A0ABW7CCS3_9CYAN</name>
<comment type="caution">
    <text evidence="6">The sequence shown here is derived from an EMBL/GenBank/DDBJ whole genome shotgun (WGS) entry which is preliminary data.</text>
</comment>
<dbReference type="Pfam" id="PF04828">
    <property type="entry name" value="GFA"/>
    <property type="match status" value="1"/>
</dbReference>
<dbReference type="EMBL" id="JAZAQF010000086">
    <property type="protein sequence ID" value="MFG3818940.1"/>
    <property type="molecule type" value="Genomic_DNA"/>
</dbReference>
<dbReference type="SUPFAM" id="SSF51316">
    <property type="entry name" value="Mss4-like"/>
    <property type="match status" value="1"/>
</dbReference>
<keyword evidence="7" id="KW-1185">Reference proteome</keyword>
<evidence type="ECO:0000313" key="7">
    <source>
        <dbReference type="Proteomes" id="UP001604335"/>
    </source>
</evidence>
<dbReference type="InterPro" id="IPR011057">
    <property type="entry name" value="Mss4-like_sf"/>
</dbReference>
<accession>A0ABW7CCS3</accession>
<proteinExistence type="inferred from homology"/>
<gene>
    <name evidence="6" type="ORF">VPK24_14950</name>
</gene>
<keyword evidence="2" id="KW-0479">Metal-binding</keyword>
<dbReference type="PROSITE" id="PS51891">
    <property type="entry name" value="CENP_V_GFA"/>
    <property type="match status" value="1"/>
</dbReference>
<feature type="domain" description="CENP-V/GFA" evidence="5">
    <location>
        <begin position="1"/>
        <end position="113"/>
    </location>
</feature>
<reference evidence="7" key="1">
    <citation type="journal article" date="2024" name="Algal Res.">
        <title>Biochemical, toxicological and genomic investigation of a high-biomass producing Limnothrix strain isolated from Italian shallow drinking water reservoir.</title>
        <authorList>
            <person name="Simonazzi M."/>
            <person name="Shishido T.K."/>
            <person name="Delbaje E."/>
            <person name="Wahlsten M."/>
            <person name="Fewer D.P."/>
            <person name="Sivonen K."/>
            <person name="Pezzolesi L."/>
            <person name="Pistocchi R."/>
        </authorList>
    </citation>
    <scope>NUCLEOTIDE SEQUENCE [LARGE SCALE GENOMIC DNA]</scope>
    <source>
        <strain evidence="7">LRLZ20PSL1</strain>
    </source>
</reference>